<feature type="transmembrane region" description="Helical" evidence="4">
    <location>
        <begin position="242"/>
        <end position="263"/>
    </location>
</feature>
<dbReference type="PANTHER" id="PTHR32099">
    <property type="entry name" value="CYSTEINE-RICH REPEAT SECRETORY PROTEIN"/>
    <property type="match status" value="1"/>
</dbReference>
<evidence type="ECO:0000256" key="3">
    <source>
        <dbReference type="SAM" id="MobiDB-lite"/>
    </source>
</evidence>
<accession>A0AAN9S9C1</accession>
<keyword evidence="2" id="KW-0677">Repeat</keyword>
<dbReference type="CDD" id="cd23509">
    <property type="entry name" value="Gnk2-like"/>
    <property type="match status" value="2"/>
</dbReference>
<feature type="region of interest" description="Disordered" evidence="3">
    <location>
        <begin position="417"/>
        <end position="438"/>
    </location>
</feature>
<keyword evidence="4" id="KW-1133">Transmembrane helix</keyword>
<organism evidence="6 7">
    <name type="scientific">Psophocarpus tetragonolobus</name>
    <name type="common">Winged bean</name>
    <name type="synonym">Dolichos tetragonolobus</name>
    <dbReference type="NCBI Taxonomy" id="3891"/>
    <lineage>
        <taxon>Eukaryota</taxon>
        <taxon>Viridiplantae</taxon>
        <taxon>Streptophyta</taxon>
        <taxon>Embryophyta</taxon>
        <taxon>Tracheophyta</taxon>
        <taxon>Spermatophyta</taxon>
        <taxon>Magnoliopsida</taxon>
        <taxon>eudicotyledons</taxon>
        <taxon>Gunneridae</taxon>
        <taxon>Pentapetalae</taxon>
        <taxon>rosids</taxon>
        <taxon>fabids</taxon>
        <taxon>Fabales</taxon>
        <taxon>Fabaceae</taxon>
        <taxon>Papilionoideae</taxon>
        <taxon>50 kb inversion clade</taxon>
        <taxon>NPAAA clade</taxon>
        <taxon>indigoferoid/millettioid clade</taxon>
        <taxon>Phaseoleae</taxon>
        <taxon>Psophocarpus</taxon>
    </lineage>
</organism>
<protein>
    <recommendedName>
        <fullName evidence="5">Gnk2-homologous domain-containing protein</fullName>
    </recommendedName>
</protein>
<keyword evidence="7" id="KW-1185">Reference proteome</keyword>
<dbReference type="Gene3D" id="3.30.430.20">
    <property type="entry name" value="Gnk2 domain, C-X8-C-X2-C motif"/>
    <property type="match status" value="2"/>
</dbReference>
<evidence type="ECO:0000259" key="5">
    <source>
        <dbReference type="PROSITE" id="PS51473"/>
    </source>
</evidence>
<comment type="caution">
    <text evidence="6">The sequence shown here is derived from an EMBL/GenBank/DDBJ whole genome shotgun (WGS) entry which is preliminary data.</text>
</comment>
<dbReference type="InterPro" id="IPR011009">
    <property type="entry name" value="Kinase-like_dom_sf"/>
</dbReference>
<evidence type="ECO:0000256" key="2">
    <source>
        <dbReference type="ARBA" id="ARBA00022737"/>
    </source>
</evidence>
<dbReference type="SUPFAM" id="SSF56112">
    <property type="entry name" value="Protein kinase-like (PK-like)"/>
    <property type="match status" value="1"/>
</dbReference>
<feature type="domain" description="Gnk2-homologous" evidence="5">
    <location>
        <begin position="109"/>
        <end position="216"/>
    </location>
</feature>
<name>A0AAN9S9C1_PSOTE</name>
<evidence type="ECO:0000256" key="4">
    <source>
        <dbReference type="SAM" id="Phobius"/>
    </source>
</evidence>
<dbReference type="AlphaFoldDB" id="A0AAN9S9C1"/>
<dbReference type="FunFam" id="3.30.430.20:FF:000002">
    <property type="entry name" value="Cysteine-rich receptor-like protein kinase 10"/>
    <property type="match status" value="1"/>
</dbReference>
<reference evidence="6 7" key="1">
    <citation type="submission" date="2024-01" db="EMBL/GenBank/DDBJ databases">
        <title>The genomes of 5 underutilized Papilionoideae crops provide insights into root nodulation and disease resistanc.</title>
        <authorList>
            <person name="Jiang F."/>
        </authorList>
    </citation>
    <scope>NUCLEOTIDE SEQUENCE [LARGE SCALE GENOMIC DNA]</scope>
    <source>
        <strain evidence="6">DUOXIRENSHENG_FW03</strain>
        <tissue evidence="6">Leaves</tissue>
    </source>
</reference>
<dbReference type="Gene3D" id="3.30.200.20">
    <property type="entry name" value="Phosphorylase Kinase, domain 1"/>
    <property type="match status" value="1"/>
</dbReference>
<gene>
    <name evidence="6" type="ORF">VNO78_19266</name>
</gene>
<dbReference type="PROSITE" id="PS51473">
    <property type="entry name" value="GNK2"/>
    <property type="match status" value="2"/>
</dbReference>
<dbReference type="PANTHER" id="PTHR32099:SF51">
    <property type="entry name" value="CYSTEINE-RICH RECEPTOR-LIKE PROTEIN KINASE 25 ISOFORM X1"/>
    <property type="match status" value="1"/>
</dbReference>
<dbReference type="Proteomes" id="UP001386955">
    <property type="component" value="Unassembled WGS sequence"/>
</dbReference>
<feature type="domain" description="Gnk2-homologous" evidence="5">
    <location>
        <begin position="1"/>
        <end position="106"/>
    </location>
</feature>
<dbReference type="InterPro" id="IPR002902">
    <property type="entry name" value="GNK2"/>
</dbReference>
<dbReference type="InterPro" id="IPR038408">
    <property type="entry name" value="GNK2_sf"/>
</dbReference>
<keyword evidence="1" id="KW-0732">Signal</keyword>
<proteinExistence type="predicted"/>
<keyword evidence="4" id="KW-0472">Membrane</keyword>
<evidence type="ECO:0000313" key="6">
    <source>
        <dbReference type="EMBL" id="KAK7390995.1"/>
    </source>
</evidence>
<dbReference type="Pfam" id="PF01657">
    <property type="entry name" value="Stress-antifung"/>
    <property type="match status" value="2"/>
</dbReference>
<dbReference type="EMBL" id="JAYMYS010000005">
    <property type="protein sequence ID" value="KAK7390995.1"/>
    <property type="molecule type" value="Genomic_DNA"/>
</dbReference>
<evidence type="ECO:0000313" key="7">
    <source>
        <dbReference type="Proteomes" id="UP001386955"/>
    </source>
</evidence>
<evidence type="ECO:0000256" key="1">
    <source>
        <dbReference type="ARBA" id="ARBA00022729"/>
    </source>
</evidence>
<sequence length="438" mass="48676">MASFSLRLLSFETTQLTAPITQTSTPFCPLSTNTEIDYGFYNFSNGKSTDKVNAIGLCRGDVKPEECRNCLEQSRANLTELCPNQKEAIGWYEDEKCMLRYSDRSIMETAPAYYADNMNNATDLDQFHKDVNTLLGNLTSQAASGDSHFKYAAGAIPGSNKVIYGLVQCTPDLIGSECSNCLAQSIERIQIDYCKDNIGCRVVRPSCNMRFETSFKFYEDPAYVPPTAPSTKGESKSNSTTIAIAIAVPVVVVVAVVLIFILVRSRARKPGEKNETQQEAHDDDDEIDISDSLQFSFNTIRDATNDFSDSNKLGQGGFGAVYRAWRSWREGRAIDIIDPKLNYSSQNEIMRCIHIGLLCVQDNVAARPTMASVVLVLNSHSLTLPLPSEPAFYVDSRTGNLPNMQLWEFTSRSTTRSNNIRSTHESINEASITEPYPR</sequence>
<keyword evidence="4" id="KW-0812">Transmembrane</keyword>